<dbReference type="Proteomes" id="UP000747542">
    <property type="component" value="Unassembled WGS sequence"/>
</dbReference>
<gene>
    <name evidence="2" type="ORF">Hamer_G015812</name>
</gene>
<organism evidence="2 3">
    <name type="scientific">Homarus americanus</name>
    <name type="common">American lobster</name>
    <dbReference type="NCBI Taxonomy" id="6706"/>
    <lineage>
        <taxon>Eukaryota</taxon>
        <taxon>Metazoa</taxon>
        <taxon>Ecdysozoa</taxon>
        <taxon>Arthropoda</taxon>
        <taxon>Crustacea</taxon>
        <taxon>Multicrustacea</taxon>
        <taxon>Malacostraca</taxon>
        <taxon>Eumalacostraca</taxon>
        <taxon>Eucarida</taxon>
        <taxon>Decapoda</taxon>
        <taxon>Pleocyemata</taxon>
        <taxon>Astacidea</taxon>
        <taxon>Nephropoidea</taxon>
        <taxon>Nephropidae</taxon>
        <taxon>Homarus</taxon>
    </lineage>
</organism>
<feature type="transmembrane region" description="Helical" evidence="1">
    <location>
        <begin position="91"/>
        <end position="116"/>
    </location>
</feature>
<keyword evidence="1" id="KW-0472">Membrane</keyword>
<dbReference type="AlphaFoldDB" id="A0A8J5TCR1"/>
<sequence>MLIYLYLPGASVCQVNRNITSGSESHTTGVSISQGDDFISCPGPHDPANHTACCYTSEDESEFGVEESQDGPRCCVPPPQPTGMFYINDQLAMIIALSVTTVCVILTIIIIVCCFWSRCPLYSACRIRYHQDDIIAYASKDEETAGLNDMPPEETKGVSIYSPNAVKVTLKNDVYG</sequence>
<evidence type="ECO:0000313" key="3">
    <source>
        <dbReference type="Proteomes" id="UP000747542"/>
    </source>
</evidence>
<reference evidence="2" key="1">
    <citation type="journal article" date="2021" name="Sci. Adv.">
        <title>The American lobster genome reveals insights on longevity, neural, and immune adaptations.</title>
        <authorList>
            <person name="Polinski J.M."/>
            <person name="Zimin A.V."/>
            <person name="Clark K.F."/>
            <person name="Kohn A.B."/>
            <person name="Sadowski N."/>
            <person name="Timp W."/>
            <person name="Ptitsyn A."/>
            <person name="Khanna P."/>
            <person name="Romanova D.Y."/>
            <person name="Williams P."/>
            <person name="Greenwood S.J."/>
            <person name="Moroz L.L."/>
            <person name="Walt D.R."/>
            <person name="Bodnar A.G."/>
        </authorList>
    </citation>
    <scope>NUCLEOTIDE SEQUENCE</scope>
    <source>
        <strain evidence="2">GMGI-L3</strain>
    </source>
</reference>
<keyword evidence="1" id="KW-1133">Transmembrane helix</keyword>
<evidence type="ECO:0000256" key="1">
    <source>
        <dbReference type="SAM" id="Phobius"/>
    </source>
</evidence>
<proteinExistence type="predicted"/>
<accession>A0A8J5TCR1</accession>
<dbReference type="EMBL" id="JAHLQT010007499">
    <property type="protein sequence ID" value="KAG7174674.1"/>
    <property type="molecule type" value="Genomic_DNA"/>
</dbReference>
<keyword evidence="1" id="KW-0812">Transmembrane</keyword>
<name>A0A8J5TCR1_HOMAM</name>
<comment type="caution">
    <text evidence="2">The sequence shown here is derived from an EMBL/GenBank/DDBJ whole genome shotgun (WGS) entry which is preliminary data.</text>
</comment>
<evidence type="ECO:0000313" key="2">
    <source>
        <dbReference type="EMBL" id="KAG7174674.1"/>
    </source>
</evidence>
<keyword evidence="3" id="KW-1185">Reference proteome</keyword>
<protein>
    <submittedName>
        <fullName evidence="2">Uncharacterized protein</fullName>
    </submittedName>
</protein>